<evidence type="ECO:0000256" key="2">
    <source>
        <dbReference type="SAM" id="SignalP"/>
    </source>
</evidence>
<keyword evidence="4" id="KW-1185">Reference proteome</keyword>
<dbReference type="EMBL" id="WHVB01000034">
    <property type="protein sequence ID" value="KAF8468000.1"/>
    <property type="molecule type" value="Genomic_DNA"/>
</dbReference>
<keyword evidence="1" id="KW-0812">Transmembrane</keyword>
<reference evidence="3" key="1">
    <citation type="submission" date="2019-10" db="EMBL/GenBank/DDBJ databases">
        <authorList>
            <consortium name="DOE Joint Genome Institute"/>
            <person name="Kuo A."/>
            <person name="Miyauchi S."/>
            <person name="Kiss E."/>
            <person name="Drula E."/>
            <person name="Kohler A."/>
            <person name="Sanchez-Garcia M."/>
            <person name="Andreopoulos B."/>
            <person name="Barry K.W."/>
            <person name="Bonito G."/>
            <person name="Buee M."/>
            <person name="Carver A."/>
            <person name="Chen C."/>
            <person name="Cichocki N."/>
            <person name="Clum A."/>
            <person name="Culley D."/>
            <person name="Crous P.W."/>
            <person name="Fauchery L."/>
            <person name="Girlanda M."/>
            <person name="Hayes R."/>
            <person name="Keri Z."/>
            <person name="LaButti K."/>
            <person name="Lipzen A."/>
            <person name="Lombard V."/>
            <person name="Magnuson J."/>
            <person name="Maillard F."/>
            <person name="Morin E."/>
            <person name="Murat C."/>
            <person name="Nolan M."/>
            <person name="Ohm R."/>
            <person name="Pangilinan J."/>
            <person name="Pereira M."/>
            <person name="Perotto S."/>
            <person name="Peter M."/>
            <person name="Riley R."/>
            <person name="Sitrit Y."/>
            <person name="Stielow B."/>
            <person name="Szollosi G."/>
            <person name="Zifcakova L."/>
            <person name="Stursova M."/>
            <person name="Spatafora J.W."/>
            <person name="Tedersoo L."/>
            <person name="Vaario L.-M."/>
            <person name="Yamada A."/>
            <person name="Yan M."/>
            <person name="Wang P."/>
            <person name="Xu J."/>
            <person name="Bruns T."/>
            <person name="Baldrian P."/>
            <person name="Vilgalys R."/>
            <person name="Henrissat B."/>
            <person name="Grigoriev I.V."/>
            <person name="Hibbett D."/>
            <person name="Nagy L.G."/>
            <person name="Martin F.M."/>
        </authorList>
    </citation>
    <scope>NUCLEOTIDE SEQUENCE</scope>
    <source>
        <strain evidence="3">Prilba</strain>
    </source>
</reference>
<keyword evidence="1" id="KW-0472">Membrane</keyword>
<keyword evidence="1" id="KW-1133">Transmembrane helix</keyword>
<protein>
    <submittedName>
        <fullName evidence="3">Uncharacterized protein</fullName>
    </submittedName>
</protein>
<proteinExistence type="predicted"/>
<feature type="signal peptide" evidence="2">
    <location>
        <begin position="1"/>
        <end position="17"/>
    </location>
</feature>
<accession>A0A9P5MLJ7</accession>
<evidence type="ECO:0000313" key="4">
    <source>
        <dbReference type="Proteomes" id="UP000759537"/>
    </source>
</evidence>
<name>A0A9P5MLJ7_9AGAM</name>
<sequence>MLFGLYFLLLGSGIASAAPNPDKLMMTTTDVSAIRLGHAAANAGALLGPDAKPPKMRHLCKNMQKAVQNTATRLLTIIGISVPSLSGTTPVPEGRLSRIHFSYHKVISVPVIEPALALEAGHSQDGTVMHHHEVHKFHKDGQPRGPFLHRVHRALMTLGPWEGRMVAFVLGCGIGVLLRMVWVLAVLLVRGARGSPEREETLLVYAEEIVPLYTETDEKKFTNNGEN</sequence>
<dbReference type="AlphaFoldDB" id="A0A9P5MLJ7"/>
<evidence type="ECO:0000313" key="3">
    <source>
        <dbReference type="EMBL" id="KAF8468000.1"/>
    </source>
</evidence>
<gene>
    <name evidence="3" type="ORF">DFH94DRAFT_777826</name>
</gene>
<reference evidence="3" key="2">
    <citation type="journal article" date="2020" name="Nat. Commun.">
        <title>Large-scale genome sequencing of mycorrhizal fungi provides insights into the early evolution of symbiotic traits.</title>
        <authorList>
            <person name="Miyauchi S."/>
            <person name="Kiss E."/>
            <person name="Kuo A."/>
            <person name="Drula E."/>
            <person name="Kohler A."/>
            <person name="Sanchez-Garcia M."/>
            <person name="Morin E."/>
            <person name="Andreopoulos B."/>
            <person name="Barry K.W."/>
            <person name="Bonito G."/>
            <person name="Buee M."/>
            <person name="Carver A."/>
            <person name="Chen C."/>
            <person name="Cichocki N."/>
            <person name="Clum A."/>
            <person name="Culley D."/>
            <person name="Crous P.W."/>
            <person name="Fauchery L."/>
            <person name="Girlanda M."/>
            <person name="Hayes R.D."/>
            <person name="Keri Z."/>
            <person name="LaButti K."/>
            <person name="Lipzen A."/>
            <person name="Lombard V."/>
            <person name="Magnuson J."/>
            <person name="Maillard F."/>
            <person name="Murat C."/>
            <person name="Nolan M."/>
            <person name="Ohm R.A."/>
            <person name="Pangilinan J."/>
            <person name="Pereira M.F."/>
            <person name="Perotto S."/>
            <person name="Peter M."/>
            <person name="Pfister S."/>
            <person name="Riley R."/>
            <person name="Sitrit Y."/>
            <person name="Stielow J.B."/>
            <person name="Szollosi G."/>
            <person name="Zifcakova L."/>
            <person name="Stursova M."/>
            <person name="Spatafora J.W."/>
            <person name="Tedersoo L."/>
            <person name="Vaario L.M."/>
            <person name="Yamada A."/>
            <person name="Yan M."/>
            <person name="Wang P."/>
            <person name="Xu J."/>
            <person name="Bruns T."/>
            <person name="Baldrian P."/>
            <person name="Vilgalys R."/>
            <person name="Dunand C."/>
            <person name="Henrissat B."/>
            <person name="Grigoriev I.V."/>
            <person name="Hibbett D."/>
            <person name="Nagy L.G."/>
            <person name="Martin F.M."/>
        </authorList>
    </citation>
    <scope>NUCLEOTIDE SEQUENCE</scope>
    <source>
        <strain evidence="3">Prilba</strain>
    </source>
</reference>
<evidence type="ECO:0000256" key="1">
    <source>
        <dbReference type="SAM" id="Phobius"/>
    </source>
</evidence>
<keyword evidence="2" id="KW-0732">Signal</keyword>
<comment type="caution">
    <text evidence="3">The sequence shown here is derived from an EMBL/GenBank/DDBJ whole genome shotgun (WGS) entry which is preliminary data.</text>
</comment>
<dbReference type="Proteomes" id="UP000759537">
    <property type="component" value="Unassembled WGS sequence"/>
</dbReference>
<feature type="transmembrane region" description="Helical" evidence="1">
    <location>
        <begin position="165"/>
        <end position="189"/>
    </location>
</feature>
<dbReference type="OrthoDB" id="3233375at2759"/>
<feature type="chain" id="PRO_5040490782" evidence="2">
    <location>
        <begin position="18"/>
        <end position="227"/>
    </location>
</feature>
<organism evidence="3 4">
    <name type="scientific">Russula ochroleuca</name>
    <dbReference type="NCBI Taxonomy" id="152965"/>
    <lineage>
        <taxon>Eukaryota</taxon>
        <taxon>Fungi</taxon>
        <taxon>Dikarya</taxon>
        <taxon>Basidiomycota</taxon>
        <taxon>Agaricomycotina</taxon>
        <taxon>Agaricomycetes</taxon>
        <taxon>Russulales</taxon>
        <taxon>Russulaceae</taxon>
        <taxon>Russula</taxon>
    </lineage>
</organism>